<organism evidence="2 3">
    <name type="scientific">Candolleomyces aberdarensis</name>
    <dbReference type="NCBI Taxonomy" id="2316362"/>
    <lineage>
        <taxon>Eukaryota</taxon>
        <taxon>Fungi</taxon>
        <taxon>Dikarya</taxon>
        <taxon>Basidiomycota</taxon>
        <taxon>Agaricomycotina</taxon>
        <taxon>Agaricomycetes</taxon>
        <taxon>Agaricomycetidae</taxon>
        <taxon>Agaricales</taxon>
        <taxon>Agaricineae</taxon>
        <taxon>Psathyrellaceae</taxon>
        <taxon>Candolleomyces</taxon>
    </lineage>
</organism>
<gene>
    <name evidence="2" type="ORF">EST38_g8492</name>
</gene>
<feature type="region of interest" description="Disordered" evidence="1">
    <location>
        <begin position="1"/>
        <end position="58"/>
    </location>
</feature>
<accession>A0A4V1Q350</accession>
<sequence>MSSPSSNSTQSSSQKSFEVDGDFENTYNHTTHEQGIYCGNTTNHHPADQPEESSSKAQDDAILRFIYENKSYEELEGLRIKILRLHKKMLEREKKL</sequence>
<keyword evidence="3" id="KW-1185">Reference proteome</keyword>
<feature type="compositionally biased region" description="Basic and acidic residues" evidence="1">
    <location>
        <begin position="45"/>
        <end position="58"/>
    </location>
</feature>
<proteinExistence type="predicted"/>
<evidence type="ECO:0000313" key="2">
    <source>
        <dbReference type="EMBL" id="RXW17358.1"/>
    </source>
</evidence>
<dbReference type="EMBL" id="SDEE01000347">
    <property type="protein sequence ID" value="RXW17358.1"/>
    <property type="molecule type" value="Genomic_DNA"/>
</dbReference>
<dbReference type="AlphaFoldDB" id="A0A4V1Q350"/>
<protein>
    <submittedName>
        <fullName evidence="2">Uncharacterized protein</fullName>
    </submittedName>
</protein>
<evidence type="ECO:0000313" key="3">
    <source>
        <dbReference type="Proteomes" id="UP000290288"/>
    </source>
</evidence>
<reference evidence="2 3" key="1">
    <citation type="submission" date="2019-01" db="EMBL/GenBank/DDBJ databases">
        <title>Draft genome sequence of Psathyrella aberdarensis IHI B618.</title>
        <authorList>
            <person name="Buettner E."/>
            <person name="Kellner H."/>
        </authorList>
    </citation>
    <scope>NUCLEOTIDE SEQUENCE [LARGE SCALE GENOMIC DNA]</scope>
    <source>
        <strain evidence="2 3">IHI B618</strain>
    </source>
</reference>
<dbReference type="Proteomes" id="UP000290288">
    <property type="component" value="Unassembled WGS sequence"/>
</dbReference>
<dbReference type="OrthoDB" id="10341047at2759"/>
<feature type="compositionally biased region" description="Low complexity" evidence="1">
    <location>
        <begin position="1"/>
        <end position="16"/>
    </location>
</feature>
<comment type="caution">
    <text evidence="2">The sequence shown here is derived from an EMBL/GenBank/DDBJ whole genome shotgun (WGS) entry which is preliminary data.</text>
</comment>
<evidence type="ECO:0000256" key="1">
    <source>
        <dbReference type="SAM" id="MobiDB-lite"/>
    </source>
</evidence>
<name>A0A4V1Q350_9AGAR</name>